<sequence>MKTGQSRPGRKPTRESVPLTRALDRGLSILELLAKSPGSSLSDISRDLALSPSTVSRLLNTLCERGFVAQSPETKTFRMGPQAFHVGMVFARQNRLDQIASPILRTFARGIGDTISLCIRDGSDVIYIDQYEGGGTARAVIQIGSRHPLHCTAAGKAMLAWLWDERIRELLGPNELPAMTSKTIRRVDDLLRDLETVRRNGYATDLEELEDGVCCVASPIRSSAGEIVGAVSLSTVAPRLDPDRIKAVGAELLRVTNEISRLIGWIPNGNDRAAPASWDIFYD</sequence>
<dbReference type="Gene3D" id="3.30.450.40">
    <property type="match status" value="1"/>
</dbReference>
<dbReference type="EMBL" id="CP000391">
    <property type="protein sequence ID" value="ABG65556.1"/>
    <property type="molecule type" value="Genomic_DNA"/>
</dbReference>
<proteinExistence type="predicted"/>
<keyword evidence="6" id="KW-0614">Plasmid</keyword>
<dbReference type="Pfam" id="PF09339">
    <property type="entry name" value="HTH_IclR"/>
    <property type="match status" value="1"/>
</dbReference>
<evidence type="ECO:0000256" key="2">
    <source>
        <dbReference type="ARBA" id="ARBA00023125"/>
    </source>
</evidence>
<dbReference type="HOGENOM" id="CLU_062618_5_5_5"/>
<reference evidence="6" key="1">
    <citation type="submission" date="2006-06" db="EMBL/GenBank/DDBJ databases">
        <title>Complete sequence of Plasmid 2 of Chelativorans sp. BNC1.</title>
        <authorList>
            <consortium name="US DOE Joint Genome Institute"/>
            <person name="Copeland A."/>
            <person name="Lucas S."/>
            <person name="Lapidus A."/>
            <person name="Barry K."/>
            <person name="Detter J.C."/>
            <person name="Glavina del Rio T."/>
            <person name="Hammon N."/>
            <person name="Israni S."/>
            <person name="Dalin E."/>
            <person name="Tice H."/>
            <person name="Pitluck S."/>
            <person name="Chertkov O."/>
            <person name="Brettin T."/>
            <person name="Bruce D."/>
            <person name="Han C."/>
            <person name="Tapia R."/>
            <person name="Gilna P."/>
            <person name="Schmutz J."/>
            <person name="Larimer F."/>
            <person name="Land M."/>
            <person name="Hauser L."/>
            <person name="Kyrpides N."/>
            <person name="Mikhailova N."/>
            <person name="Richardson P."/>
        </authorList>
    </citation>
    <scope>NUCLEOTIDE SEQUENCE</scope>
    <source>
        <strain evidence="6">BNC1</strain>
        <plasmid evidence="6">2</plasmid>
    </source>
</reference>
<dbReference type="GO" id="GO:0003677">
    <property type="term" value="F:DNA binding"/>
    <property type="evidence" value="ECO:0007669"/>
    <property type="project" value="UniProtKB-KW"/>
</dbReference>
<gene>
    <name evidence="6" type="ordered locus">Meso_4531</name>
</gene>
<evidence type="ECO:0000256" key="1">
    <source>
        <dbReference type="ARBA" id="ARBA00023015"/>
    </source>
</evidence>
<dbReference type="PROSITE" id="PS51077">
    <property type="entry name" value="HTH_ICLR"/>
    <property type="match status" value="1"/>
</dbReference>
<feature type="domain" description="HTH iclR-type" evidence="4">
    <location>
        <begin position="20"/>
        <end position="81"/>
    </location>
</feature>
<evidence type="ECO:0000256" key="3">
    <source>
        <dbReference type="ARBA" id="ARBA00023163"/>
    </source>
</evidence>
<dbReference type="SUPFAM" id="SSF55781">
    <property type="entry name" value="GAF domain-like"/>
    <property type="match status" value="1"/>
</dbReference>
<dbReference type="InterPro" id="IPR036388">
    <property type="entry name" value="WH-like_DNA-bd_sf"/>
</dbReference>
<dbReference type="InterPro" id="IPR050707">
    <property type="entry name" value="HTH_MetabolicPath_Reg"/>
</dbReference>
<dbReference type="GO" id="GO:0003700">
    <property type="term" value="F:DNA-binding transcription factor activity"/>
    <property type="evidence" value="ECO:0007669"/>
    <property type="project" value="TreeGrafter"/>
</dbReference>
<dbReference type="Pfam" id="PF01614">
    <property type="entry name" value="IclR_C"/>
    <property type="match status" value="1"/>
</dbReference>
<keyword evidence="1" id="KW-0805">Transcription regulation</keyword>
<dbReference type="CDD" id="cd00090">
    <property type="entry name" value="HTH_ARSR"/>
    <property type="match status" value="1"/>
</dbReference>
<dbReference type="PANTHER" id="PTHR30136">
    <property type="entry name" value="HELIX-TURN-HELIX TRANSCRIPTIONAL REGULATOR, ICLR FAMILY"/>
    <property type="match status" value="1"/>
</dbReference>
<dbReference type="InterPro" id="IPR011991">
    <property type="entry name" value="ArsR-like_HTH"/>
</dbReference>
<feature type="domain" description="IclR-ED" evidence="5">
    <location>
        <begin position="82"/>
        <end position="265"/>
    </location>
</feature>
<dbReference type="InterPro" id="IPR005471">
    <property type="entry name" value="Tscrpt_reg_IclR_N"/>
</dbReference>
<dbReference type="GO" id="GO:0045892">
    <property type="term" value="P:negative regulation of DNA-templated transcription"/>
    <property type="evidence" value="ECO:0007669"/>
    <property type="project" value="TreeGrafter"/>
</dbReference>
<dbReference type="InterPro" id="IPR029016">
    <property type="entry name" value="GAF-like_dom_sf"/>
</dbReference>
<dbReference type="PROSITE" id="PS51078">
    <property type="entry name" value="ICLR_ED"/>
    <property type="match status" value="1"/>
</dbReference>
<organism evidence="6">
    <name type="scientific">Chelativorans sp. (strain BNC1)</name>
    <dbReference type="NCBI Taxonomy" id="266779"/>
    <lineage>
        <taxon>Bacteria</taxon>
        <taxon>Pseudomonadati</taxon>
        <taxon>Pseudomonadota</taxon>
        <taxon>Alphaproteobacteria</taxon>
        <taxon>Hyphomicrobiales</taxon>
        <taxon>Phyllobacteriaceae</taxon>
        <taxon>Chelativorans</taxon>
    </lineage>
</organism>
<dbReference type="InterPro" id="IPR036390">
    <property type="entry name" value="WH_DNA-bd_sf"/>
</dbReference>
<keyword evidence="2" id="KW-0238">DNA-binding</keyword>
<dbReference type="KEGG" id="mes:Meso_4531"/>
<dbReference type="AlphaFoldDB" id="Q11AL9"/>
<dbReference type="Gene3D" id="1.10.10.10">
    <property type="entry name" value="Winged helix-like DNA-binding domain superfamily/Winged helix DNA-binding domain"/>
    <property type="match status" value="1"/>
</dbReference>
<accession>Q11AL9</accession>
<dbReference type="SUPFAM" id="SSF46785">
    <property type="entry name" value="Winged helix' DNA-binding domain"/>
    <property type="match status" value="1"/>
</dbReference>
<keyword evidence="3" id="KW-0804">Transcription</keyword>
<evidence type="ECO:0000259" key="5">
    <source>
        <dbReference type="PROSITE" id="PS51078"/>
    </source>
</evidence>
<evidence type="ECO:0000313" key="6">
    <source>
        <dbReference type="EMBL" id="ABG65556.1"/>
    </source>
</evidence>
<evidence type="ECO:0000259" key="4">
    <source>
        <dbReference type="PROSITE" id="PS51077"/>
    </source>
</evidence>
<geneLocation type="plasmid" evidence="6">
    <name>2</name>
</geneLocation>
<protein>
    <submittedName>
        <fullName evidence="6">Transcriptional regulator, IclR family</fullName>
    </submittedName>
</protein>
<name>Q11AL9_CHESB</name>
<dbReference type="eggNOG" id="COG1414">
    <property type="taxonomic scope" value="Bacteria"/>
</dbReference>
<dbReference type="SMART" id="SM00346">
    <property type="entry name" value="HTH_ICLR"/>
    <property type="match status" value="1"/>
</dbReference>
<dbReference type="OrthoDB" id="6057486at2"/>
<dbReference type="PANTHER" id="PTHR30136:SF24">
    <property type="entry name" value="HTH-TYPE TRANSCRIPTIONAL REPRESSOR ALLR"/>
    <property type="match status" value="1"/>
</dbReference>
<dbReference type="InterPro" id="IPR014757">
    <property type="entry name" value="Tscrpt_reg_IclR_C"/>
</dbReference>